<evidence type="ECO:0000313" key="4">
    <source>
        <dbReference type="Proteomes" id="UP001519363"/>
    </source>
</evidence>
<evidence type="ECO:0000313" key="3">
    <source>
        <dbReference type="EMBL" id="MBP2471752.1"/>
    </source>
</evidence>
<dbReference type="InterPro" id="IPR020843">
    <property type="entry name" value="ER"/>
</dbReference>
<dbReference type="CDD" id="cd08267">
    <property type="entry name" value="MDR1"/>
    <property type="match status" value="1"/>
</dbReference>
<dbReference type="Gene3D" id="3.40.50.720">
    <property type="entry name" value="NAD(P)-binding Rossmann-like Domain"/>
    <property type="match status" value="1"/>
</dbReference>
<dbReference type="PANTHER" id="PTHR11695">
    <property type="entry name" value="ALCOHOL DEHYDROGENASE RELATED"/>
    <property type="match status" value="1"/>
</dbReference>
<organism evidence="3 4">
    <name type="scientific">Crossiella equi</name>
    <dbReference type="NCBI Taxonomy" id="130796"/>
    <lineage>
        <taxon>Bacteria</taxon>
        <taxon>Bacillati</taxon>
        <taxon>Actinomycetota</taxon>
        <taxon>Actinomycetes</taxon>
        <taxon>Pseudonocardiales</taxon>
        <taxon>Pseudonocardiaceae</taxon>
        <taxon>Crossiella</taxon>
    </lineage>
</organism>
<dbReference type="PANTHER" id="PTHR11695:SF294">
    <property type="entry name" value="RETICULON-4-INTERACTING PROTEIN 1, MITOCHONDRIAL"/>
    <property type="match status" value="1"/>
</dbReference>
<dbReference type="Pfam" id="PF00107">
    <property type="entry name" value="ADH_zinc_N"/>
    <property type="match status" value="1"/>
</dbReference>
<evidence type="ECO:0000256" key="1">
    <source>
        <dbReference type="SAM" id="MobiDB-lite"/>
    </source>
</evidence>
<dbReference type="SUPFAM" id="SSF50129">
    <property type="entry name" value="GroES-like"/>
    <property type="match status" value="1"/>
</dbReference>
<dbReference type="Gene3D" id="3.90.180.10">
    <property type="entry name" value="Medium-chain alcohol dehydrogenases, catalytic domain"/>
    <property type="match status" value="1"/>
</dbReference>
<dbReference type="InterPro" id="IPR011032">
    <property type="entry name" value="GroES-like_sf"/>
</dbReference>
<protein>
    <submittedName>
        <fullName evidence="3">NADPH:quinone reductase-like Zn-dependent oxidoreductase</fullName>
    </submittedName>
</protein>
<feature type="domain" description="Enoyl reductase (ER)" evidence="2">
    <location>
        <begin position="1"/>
        <end position="258"/>
    </location>
</feature>
<dbReference type="InterPro" id="IPR050700">
    <property type="entry name" value="YIM1/Zinc_Alcohol_DH_Fams"/>
</dbReference>
<dbReference type="Proteomes" id="UP001519363">
    <property type="component" value="Unassembled WGS sequence"/>
</dbReference>
<name>A0ABS5A696_9PSEU</name>
<keyword evidence="4" id="KW-1185">Reference proteome</keyword>
<proteinExistence type="predicted"/>
<reference evidence="3 4" key="1">
    <citation type="submission" date="2021-03" db="EMBL/GenBank/DDBJ databases">
        <title>Sequencing the genomes of 1000 actinobacteria strains.</title>
        <authorList>
            <person name="Klenk H.-P."/>
        </authorList>
    </citation>
    <scope>NUCLEOTIDE SEQUENCE [LARGE SCALE GENOMIC DNA]</scope>
    <source>
        <strain evidence="3 4">DSM 44580</strain>
    </source>
</reference>
<dbReference type="InterPro" id="IPR036291">
    <property type="entry name" value="NAD(P)-bd_dom_sf"/>
</dbReference>
<dbReference type="EMBL" id="JAGIOO010000001">
    <property type="protein sequence ID" value="MBP2471752.1"/>
    <property type="molecule type" value="Genomic_DNA"/>
</dbReference>
<dbReference type="InterPro" id="IPR013149">
    <property type="entry name" value="ADH-like_C"/>
</dbReference>
<dbReference type="SMART" id="SM00829">
    <property type="entry name" value="PKS_ER"/>
    <property type="match status" value="1"/>
</dbReference>
<sequence>MGRNITKFAPGEEVYGTANGTFAEYTTTTEALLSPKPTTLTHEEAATVPISGSTALQAIKAAKVKRGDRVLILGATGGVGGFALQPAKHTGAHVTAVCSTTKLVLATKLGANEVIDHTRDSPTGPYDVILDTAGNRPLRTLRNLLTPRGTAVLIGAETQDPWFGGVDRTLRATLWTPFLRHTLVPLMTTERAEDFTHLATLLCTRRELTPTGRPGSAAPGGPPHAPRRRDTALSSGSFFRSISFPGNMLGQGNRVAVIRLRDGGYTEFDTSGGDSGS</sequence>
<comment type="caution">
    <text evidence="3">The sequence shown here is derived from an EMBL/GenBank/DDBJ whole genome shotgun (WGS) entry which is preliminary data.</text>
</comment>
<evidence type="ECO:0000259" key="2">
    <source>
        <dbReference type="SMART" id="SM00829"/>
    </source>
</evidence>
<gene>
    <name evidence="3" type="ORF">JOF53_000624</name>
</gene>
<feature type="region of interest" description="Disordered" evidence="1">
    <location>
        <begin position="206"/>
        <end position="232"/>
    </location>
</feature>
<accession>A0ABS5A696</accession>
<dbReference type="SUPFAM" id="SSF51735">
    <property type="entry name" value="NAD(P)-binding Rossmann-fold domains"/>
    <property type="match status" value="1"/>
</dbReference>
<feature type="compositionally biased region" description="Low complexity" evidence="1">
    <location>
        <begin position="210"/>
        <end position="219"/>
    </location>
</feature>